<proteinExistence type="predicted"/>
<evidence type="ECO:0000256" key="1">
    <source>
        <dbReference type="SAM" id="MobiDB-lite"/>
    </source>
</evidence>
<feature type="non-terminal residue" evidence="2">
    <location>
        <position position="175"/>
    </location>
</feature>
<reference evidence="2" key="1">
    <citation type="journal article" date="2015" name="Nature">
        <title>Complex archaea that bridge the gap between prokaryotes and eukaryotes.</title>
        <authorList>
            <person name="Spang A."/>
            <person name="Saw J.H."/>
            <person name="Jorgensen S.L."/>
            <person name="Zaremba-Niedzwiedzka K."/>
            <person name="Martijn J."/>
            <person name="Lind A.E."/>
            <person name="van Eijk R."/>
            <person name="Schleper C."/>
            <person name="Guy L."/>
            <person name="Ettema T.J."/>
        </authorList>
    </citation>
    <scope>NUCLEOTIDE SEQUENCE</scope>
</reference>
<name>A0A0F8WU30_9ZZZZ</name>
<comment type="caution">
    <text evidence="2">The sequence shown here is derived from an EMBL/GenBank/DDBJ whole genome shotgun (WGS) entry which is preliminary data.</text>
</comment>
<dbReference type="EMBL" id="LAZR01063064">
    <property type="protein sequence ID" value="KKK60248.1"/>
    <property type="molecule type" value="Genomic_DNA"/>
</dbReference>
<feature type="region of interest" description="Disordered" evidence="1">
    <location>
        <begin position="109"/>
        <end position="159"/>
    </location>
</feature>
<organism evidence="2">
    <name type="scientific">marine sediment metagenome</name>
    <dbReference type="NCBI Taxonomy" id="412755"/>
    <lineage>
        <taxon>unclassified sequences</taxon>
        <taxon>metagenomes</taxon>
        <taxon>ecological metagenomes</taxon>
    </lineage>
</organism>
<gene>
    <name evidence="2" type="ORF">LCGC14_3026270</name>
</gene>
<accession>A0A0F8WU30</accession>
<dbReference type="AlphaFoldDB" id="A0A0F8WU30"/>
<evidence type="ECO:0000313" key="2">
    <source>
        <dbReference type="EMBL" id="KKK60248.1"/>
    </source>
</evidence>
<sequence length="175" mass="19819">MENREQTQEIARQEETKAQEFLTLANAAEVTNQVQNEAGAAFLKTIKGYISSIDTARKKLVKPLNDHVKWINDQFRVSNDRASQAETVMKKKLADYELKRRQIAAQEEARLRDAADKQRQKDLEAARKLEEAGKHQQAEAKREKAEMAPTPAVMEAPPIKGLSFSEEITIEIVDS</sequence>
<feature type="compositionally biased region" description="Basic and acidic residues" evidence="1">
    <location>
        <begin position="109"/>
        <end position="146"/>
    </location>
</feature>
<protein>
    <submittedName>
        <fullName evidence="2">Uncharacterized protein</fullName>
    </submittedName>
</protein>